<dbReference type="InterPro" id="IPR036524">
    <property type="entry name" value="Frataxin/CyaY_sf"/>
</dbReference>
<dbReference type="GO" id="GO:0034986">
    <property type="term" value="F:iron chaperone activity"/>
    <property type="evidence" value="ECO:0007669"/>
    <property type="project" value="TreeGrafter"/>
</dbReference>
<evidence type="ECO:0000256" key="10">
    <source>
        <dbReference type="ARBA" id="ARBA00023065"/>
    </source>
</evidence>
<evidence type="ECO:0000256" key="2">
    <source>
        <dbReference type="ARBA" id="ARBA00008183"/>
    </source>
</evidence>
<evidence type="ECO:0000256" key="1">
    <source>
        <dbReference type="ARBA" id="ARBA00004173"/>
    </source>
</evidence>
<reference evidence="14" key="1">
    <citation type="journal article" date="2023" name="Mol. Phylogenet. Evol.">
        <title>Genome-scale phylogeny and comparative genomics of the fungal order Sordariales.</title>
        <authorList>
            <person name="Hensen N."/>
            <person name="Bonometti L."/>
            <person name="Westerberg I."/>
            <person name="Brannstrom I.O."/>
            <person name="Guillou S."/>
            <person name="Cros-Aarteil S."/>
            <person name="Calhoun S."/>
            <person name="Haridas S."/>
            <person name="Kuo A."/>
            <person name="Mondo S."/>
            <person name="Pangilinan J."/>
            <person name="Riley R."/>
            <person name="LaButti K."/>
            <person name="Andreopoulos B."/>
            <person name="Lipzen A."/>
            <person name="Chen C."/>
            <person name="Yan M."/>
            <person name="Daum C."/>
            <person name="Ng V."/>
            <person name="Clum A."/>
            <person name="Steindorff A."/>
            <person name="Ohm R.A."/>
            <person name="Martin F."/>
            <person name="Silar P."/>
            <person name="Natvig D.O."/>
            <person name="Lalanne C."/>
            <person name="Gautier V."/>
            <person name="Ament-Velasquez S.L."/>
            <person name="Kruys A."/>
            <person name="Hutchinson M.I."/>
            <person name="Powell A.J."/>
            <person name="Barry K."/>
            <person name="Miller A.N."/>
            <person name="Grigoriev I.V."/>
            <person name="Debuchy R."/>
            <person name="Gladieux P."/>
            <person name="Hiltunen Thoren M."/>
            <person name="Johannesson H."/>
        </authorList>
    </citation>
    <scope>NUCLEOTIDE SEQUENCE</scope>
    <source>
        <strain evidence="14">CBS 955.72</strain>
    </source>
</reference>
<dbReference type="GO" id="GO:0004322">
    <property type="term" value="F:ferroxidase activity"/>
    <property type="evidence" value="ECO:0007669"/>
    <property type="project" value="UniProtKB-EC"/>
</dbReference>
<proteinExistence type="inferred from homology"/>
<dbReference type="Gene3D" id="3.30.920.10">
    <property type="entry name" value="Frataxin/CyaY"/>
    <property type="match status" value="1"/>
</dbReference>
<evidence type="ECO:0000256" key="9">
    <source>
        <dbReference type="ARBA" id="ARBA00023004"/>
    </source>
</evidence>
<keyword evidence="6" id="KW-0410">Iron transport</keyword>
<dbReference type="GO" id="GO:0008199">
    <property type="term" value="F:ferric iron binding"/>
    <property type="evidence" value="ECO:0007669"/>
    <property type="project" value="InterPro"/>
</dbReference>
<dbReference type="NCBIfam" id="TIGR03421">
    <property type="entry name" value="FeS_CyaY"/>
    <property type="match status" value="1"/>
</dbReference>
<evidence type="ECO:0000256" key="6">
    <source>
        <dbReference type="ARBA" id="ARBA00022496"/>
    </source>
</evidence>
<evidence type="ECO:0000256" key="5">
    <source>
        <dbReference type="ARBA" id="ARBA00022448"/>
    </source>
</evidence>
<gene>
    <name evidence="14" type="ORF">B0T25DRAFT_614839</name>
</gene>
<feature type="compositionally biased region" description="Basic and acidic residues" evidence="13">
    <location>
        <begin position="55"/>
        <end position="68"/>
    </location>
</feature>
<dbReference type="PRINTS" id="PR00904">
    <property type="entry name" value="FRATAXIN"/>
</dbReference>
<dbReference type="GO" id="GO:0016226">
    <property type="term" value="P:iron-sulfur cluster assembly"/>
    <property type="evidence" value="ECO:0007669"/>
    <property type="project" value="InterPro"/>
</dbReference>
<evidence type="ECO:0000256" key="4">
    <source>
        <dbReference type="ARBA" id="ARBA00022434"/>
    </source>
</evidence>
<keyword evidence="5" id="KW-0813">Transport</keyword>
<evidence type="ECO:0000256" key="12">
    <source>
        <dbReference type="ARBA" id="ARBA00047990"/>
    </source>
</evidence>
<comment type="caution">
    <text evidence="14">The sequence shown here is derived from an EMBL/GenBank/DDBJ whole genome shotgun (WGS) entry which is preliminary data.</text>
</comment>
<dbReference type="AlphaFoldDB" id="A0AAJ0H8V5"/>
<dbReference type="EC" id="1.16.3.1" evidence="3"/>
<dbReference type="FunFam" id="3.30.920.10:FF:000004">
    <property type="entry name" value="Mitochondrial chaperone Frataxin"/>
    <property type="match status" value="1"/>
</dbReference>
<feature type="region of interest" description="Disordered" evidence="13">
    <location>
        <begin position="54"/>
        <end position="73"/>
    </location>
</feature>
<dbReference type="InterPro" id="IPR002908">
    <property type="entry name" value="Frataxin/CyaY"/>
</dbReference>
<evidence type="ECO:0000256" key="7">
    <source>
        <dbReference type="ARBA" id="ARBA00022946"/>
    </source>
</evidence>
<evidence type="ECO:0000256" key="8">
    <source>
        <dbReference type="ARBA" id="ARBA00023002"/>
    </source>
</evidence>
<accession>A0AAJ0H8V5</accession>
<dbReference type="PANTHER" id="PTHR16821:SF2">
    <property type="entry name" value="FRATAXIN, MITOCHONDRIAL"/>
    <property type="match status" value="1"/>
</dbReference>
<dbReference type="PANTHER" id="PTHR16821">
    <property type="entry name" value="FRATAXIN"/>
    <property type="match status" value="1"/>
</dbReference>
<dbReference type="GO" id="GO:0008198">
    <property type="term" value="F:ferrous iron binding"/>
    <property type="evidence" value="ECO:0007669"/>
    <property type="project" value="TreeGrafter"/>
</dbReference>
<dbReference type="GO" id="GO:0006826">
    <property type="term" value="P:iron ion transport"/>
    <property type="evidence" value="ECO:0007669"/>
    <property type="project" value="UniProtKB-KW"/>
</dbReference>
<dbReference type="PROSITE" id="PS50810">
    <property type="entry name" value="FRATAXIN_2"/>
    <property type="match status" value="1"/>
</dbReference>
<dbReference type="Proteomes" id="UP001275084">
    <property type="component" value="Unassembled WGS sequence"/>
</dbReference>
<evidence type="ECO:0000256" key="3">
    <source>
        <dbReference type="ARBA" id="ARBA00013107"/>
    </source>
</evidence>
<comment type="similarity">
    <text evidence="2">Belongs to the frataxin family.</text>
</comment>
<evidence type="ECO:0000256" key="11">
    <source>
        <dbReference type="ARBA" id="ARBA00023128"/>
    </source>
</evidence>
<keyword evidence="11" id="KW-0496">Mitochondrion</keyword>
<comment type="subcellular location">
    <subcellularLocation>
        <location evidence="1">Mitochondrion</location>
    </subcellularLocation>
</comment>
<evidence type="ECO:0000256" key="13">
    <source>
        <dbReference type="SAM" id="MobiDB-lite"/>
    </source>
</evidence>
<organism evidence="14 15">
    <name type="scientific">Lasiosphaeria hispida</name>
    <dbReference type="NCBI Taxonomy" id="260671"/>
    <lineage>
        <taxon>Eukaryota</taxon>
        <taxon>Fungi</taxon>
        <taxon>Dikarya</taxon>
        <taxon>Ascomycota</taxon>
        <taxon>Pezizomycotina</taxon>
        <taxon>Sordariomycetes</taxon>
        <taxon>Sordariomycetidae</taxon>
        <taxon>Sordariales</taxon>
        <taxon>Lasiosphaeriaceae</taxon>
        <taxon>Lasiosphaeria</taxon>
    </lineage>
</organism>
<name>A0AAJ0H8V5_9PEZI</name>
<dbReference type="SMART" id="SM01219">
    <property type="entry name" value="Frataxin_Cyay"/>
    <property type="match status" value="1"/>
</dbReference>
<keyword evidence="7" id="KW-0809">Transit peptide</keyword>
<comment type="catalytic activity">
    <reaction evidence="12">
        <text>4 Fe(2+) + O2 + 4 H(+) = 4 Fe(3+) + 2 H2O</text>
        <dbReference type="Rhea" id="RHEA:11148"/>
        <dbReference type="ChEBI" id="CHEBI:15377"/>
        <dbReference type="ChEBI" id="CHEBI:15378"/>
        <dbReference type="ChEBI" id="CHEBI:15379"/>
        <dbReference type="ChEBI" id="CHEBI:29033"/>
        <dbReference type="ChEBI" id="CHEBI:29034"/>
        <dbReference type="EC" id="1.16.3.1"/>
    </reaction>
</comment>
<dbReference type="PROSITE" id="PS01344">
    <property type="entry name" value="FRATAXIN_1"/>
    <property type="match status" value="1"/>
</dbReference>
<keyword evidence="15" id="KW-1185">Reference proteome</keyword>
<dbReference type="SUPFAM" id="SSF55387">
    <property type="entry name" value="Frataxin/Nqo15-like"/>
    <property type="match status" value="1"/>
</dbReference>
<keyword evidence="10" id="KW-0406">Ion transport</keyword>
<dbReference type="InterPro" id="IPR017789">
    <property type="entry name" value="Frataxin"/>
</dbReference>
<dbReference type="GO" id="GO:0005739">
    <property type="term" value="C:mitochondrion"/>
    <property type="evidence" value="ECO:0007669"/>
    <property type="project" value="UniProtKB-SubCell"/>
</dbReference>
<dbReference type="GO" id="GO:0051537">
    <property type="term" value="F:2 iron, 2 sulfur cluster binding"/>
    <property type="evidence" value="ECO:0007669"/>
    <property type="project" value="TreeGrafter"/>
</dbReference>
<evidence type="ECO:0000313" key="14">
    <source>
        <dbReference type="EMBL" id="KAK3343648.1"/>
    </source>
</evidence>
<reference evidence="14" key="2">
    <citation type="submission" date="2023-06" db="EMBL/GenBank/DDBJ databases">
        <authorList>
            <consortium name="Lawrence Berkeley National Laboratory"/>
            <person name="Haridas S."/>
            <person name="Hensen N."/>
            <person name="Bonometti L."/>
            <person name="Westerberg I."/>
            <person name="Brannstrom I.O."/>
            <person name="Guillou S."/>
            <person name="Cros-Aarteil S."/>
            <person name="Calhoun S."/>
            <person name="Kuo A."/>
            <person name="Mondo S."/>
            <person name="Pangilinan J."/>
            <person name="Riley R."/>
            <person name="Labutti K."/>
            <person name="Andreopoulos B."/>
            <person name="Lipzen A."/>
            <person name="Chen C."/>
            <person name="Yanf M."/>
            <person name="Daum C."/>
            <person name="Ng V."/>
            <person name="Clum A."/>
            <person name="Steindorff A."/>
            <person name="Ohm R."/>
            <person name="Martin F."/>
            <person name="Silar P."/>
            <person name="Natvig D."/>
            <person name="Lalanne C."/>
            <person name="Gautier V."/>
            <person name="Ament-Velasquez S.L."/>
            <person name="Kruys A."/>
            <person name="Hutchinson M.I."/>
            <person name="Powell A.J."/>
            <person name="Barry K."/>
            <person name="Miller A.N."/>
            <person name="Grigoriev I.V."/>
            <person name="Debuchy R."/>
            <person name="Gladieux P."/>
            <person name="Thoren M.H."/>
            <person name="Johannesson H."/>
        </authorList>
    </citation>
    <scope>NUCLEOTIDE SEQUENCE</scope>
    <source>
        <strain evidence="14">CBS 955.72</strain>
    </source>
</reference>
<dbReference type="InterPro" id="IPR020895">
    <property type="entry name" value="Frataxin_CS"/>
</dbReference>
<dbReference type="GO" id="GO:0006879">
    <property type="term" value="P:intracellular iron ion homeostasis"/>
    <property type="evidence" value="ECO:0007669"/>
    <property type="project" value="UniProtKB-KW"/>
</dbReference>
<keyword evidence="4" id="KW-0409">Iron storage</keyword>
<protein>
    <recommendedName>
        <fullName evidence="3">ferroxidase</fullName>
        <ecNumber evidence="3">1.16.3.1</ecNumber>
    </recommendedName>
</protein>
<dbReference type="NCBIfam" id="TIGR03422">
    <property type="entry name" value="mito_frataxin"/>
    <property type="match status" value="1"/>
</dbReference>
<dbReference type="EMBL" id="JAUIQD010000007">
    <property type="protein sequence ID" value="KAK3343648.1"/>
    <property type="molecule type" value="Genomic_DNA"/>
</dbReference>
<keyword evidence="9" id="KW-0408">Iron</keyword>
<evidence type="ECO:0000313" key="15">
    <source>
        <dbReference type="Proteomes" id="UP001275084"/>
    </source>
</evidence>
<dbReference type="Pfam" id="PF01491">
    <property type="entry name" value="Frataxin_Cyay"/>
    <property type="match status" value="1"/>
</dbReference>
<sequence>MVRLSLTRVAGVVRRGLQSPRAVRFTSPAIFGPVPSFQPRLSASVSASKFISSSADRKGITPDDKPPTPREPVAIPVVKTPAEISDSEYHAVADEFMERLLNHLEELEDARDDVDVEYSAGVLNIRFGPDIGTYVVNKQPPNKQIWLSSPKSGPKRYDYVLLGDGQNDKQETACGEWLYLRDNSTIAQIFEDELGIDLKMPIGHYGE</sequence>
<keyword evidence="8" id="KW-0560">Oxidoreductase</keyword>